<proteinExistence type="predicted"/>
<dbReference type="AlphaFoldDB" id="A0A191T919"/>
<geneLocation type="plasmid" evidence="1">
    <name>ECO37P2</name>
</geneLocation>
<sequence length="89" mass="10469">MSIKAHGYASTLFLIVSHGNGLAELRQRDTERYRRLFVSQGRYKKKPPGNFPRRLDKCQIRRGYYGDQKYRSIPGESGTEIIRFFRNLT</sequence>
<reference evidence="1" key="1">
    <citation type="submission" date="2016-03" db="EMBL/GenBank/DDBJ databases">
        <title>Resistome analysis of KPC-2-producing Escherichia coli ST224 strain isolated in Brazil using whole genome sequencing.</title>
        <authorList>
            <person name="Rossi I.G."/>
            <person name="Araujo B.F."/>
            <person name="Cerdeira L.T."/>
            <person name="Campos P.A."/>
            <person name="Royer S."/>
            <person name="Ferreira M.L."/>
            <person name="Batistao D.W.F."/>
            <person name="Souza T.A."/>
            <person name="Vancan S.I.S."/>
            <person name="Lincopan N."/>
            <person name="Gontijo-Filho P.P."/>
            <person name="Ribas R.M."/>
        </authorList>
    </citation>
    <scope>NUCLEOTIDE SEQUENCE</scope>
    <source>
        <strain evidence="1">ECO37</strain>
        <plasmid evidence="1">ECO37P2</plasmid>
    </source>
</reference>
<name>A0A191T919_ECOLX</name>
<evidence type="ECO:0000313" key="1">
    <source>
        <dbReference type="EMBL" id="ANI75597.1"/>
    </source>
</evidence>
<protein>
    <submittedName>
        <fullName evidence="1">Uncharacterized protein</fullName>
    </submittedName>
</protein>
<accession>A0A191T919</accession>
<dbReference type="EMBL" id="KU963390">
    <property type="protein sequence ID" value="ANI75653.1"/>
    <property type="molecule type" value="Genomic_DNA"/>
</dbReference>
<dbReference type="EMBL" id="KU963390">
    <property type="protein sequence ID" value="ANI75597.1"/>
    <property type="molecule type" value="Genomic_DNA"/>
</dbReference>
<keyword evidence="1" id="KW-0614">Plasmid</keyword>
<organism evidence="1">
    <name type="scientific">Escherichia coli</name>
    <dbReference type="NCBI Taxonomy" id="562"/>
    <lineage>
        <taxon>Bacteria</taxon>
        <taxon>Pseudomonadati</taxon>
        <taxon>Pseudomonadota</taxon>
        <taxon>Gammaproteobacteria</taxon>
        <taxon>Enterobacterales</taxon>
        <taxon>Enterobacteriaceae</taxon>
        <taxon>Escherichia</taxon>
    </lineage>
</organism>